<dbReference type="Pfam" id="PF03006">
    <property type="entry name" value="HlyIII"/>
    <property type="match status" value="1"/>
</dbReference>
<name>A0A507DN48_9FUNG</name>
<keyword evidence="5 7" id="KW-0472">Membrane</keyword>
<dbReference type="PANTHER" id="PTHR20855:SF52">
    <property type="entry name" value="ADIPONECTIN RECEPTOR PROTEIN"/>
    <property type="match status" value="1"/>
</dbReference>
<sequence length="361" mass="40499">MQSDPTPAAGTTIEIEDVTQAHNLDAKGFSTVTLVDKPELSPKEGSNSPSSSCALNAIHSRQNPQLLMRESMPDWYQHEPFIWSGYRPITPSVAVCLRSWRYLHNESGNIYTHLFGAILFVAMLGYSWGHLAVLEGLTGVTWQDYLIFATLHIGIASCFALSTIFHTLCCHSKEMNRACLRADYAGIVFQIGACFVSSVYYAFYCNKPVQLAYLGMILTSGAATIFCNVSSRFMKPKYAILRLFLFVAFGFLGLIPIGHSSVLYGFEFTKRSIAFNYVLLMAMFNLSGSVIFHCRIPECFYPGRFDYFGQSHQIMHVCIILGALSHYFGISESFRFWHLQNGMCQIPMGQMDLSVANMNGW</sequence>
<dbReference type="PANTHER" id="PTHR20855">
    <property type="entry name" value="ADIPOR/PROGESTIN RECEPTOR-RELATED"/>
    <property type="match status" value="1"/>
</dbReference>
<protein>
    <submittedName>
        <fullName evidence="8">Uncharacterized protein</fullName>
    </submittedName>
</protein>
<feature type="binding site" evidence="6">
    <location>
        <position position="312"/>
    </location>
    <ligand>
        <name>Zn(2+)</name>
        <dbReference type="ChEBI" id="CHEBI:29105"/>
    </ligand>
</feature>
<comment type="caution">
    <text evidence="8">The sequence shown here is derived from an EMBL/GenBank/DDBJ whole genome shotgun (WGS) entry which is preliminary data.</text>
</comment>
<feature type="transmembrane region" description="Helical" evidence="7">
    <location>
        <begin position="145"/>
        <end position="170"/>
    </location>
</feature>
<dbReference type="Proteomes" id="UP000320333">
    <property type="component" value="Unassembled WGS sequence"/>
</dbReference>
<keyword evidence="3 7" id="KW-0812">Transmembrane</keyword>
<dbReference type="AlphaFoldDB" id="A0A507DN48"/>
<evidence type="ECO:0000256" key="1">
    <source>
        <dbReference type="ARBA" id="ARBA00004141"/>
    </source>
</evidence>
<keyword evidence="6" id="KW-0479">Metal-binding</keyword>
<dbReference type="EMBL" id="QEAP01001015">
    <property type="protein sequence ID" value="TPX52665.1"/>
    <property type="molecule type" value="Genomic_DNA"/>
</dbReference>
<evidence type="ECO:0000313" key="9">
    <source>
        <dbReference type="Proteomes" id="UP000320333"/>
    </source>
</evidence>
<keyword evidence="6" id="KW-0862">Zinc</keyword>
<accession>A0A507DN48</accession>
<dbReference type="GO" id="GO:0046872">
    <property type="term" value="F:metal ion binding"/>
    <property type="evidence" value="ECO:0007669"/>
    <property type="project" value="UniProtKB-KW"/>
</dbReference>
<feature type="binding site" evidence="6">
    <location>
        <position position="316"/>
    </location>
    <ligand>
        <name>Zn(2+)</name>
        <dbReference type="ChEBI" id="CHEBI:29105"/>
    </ligand>
</feature>
<evidence type="ECO:0000256" key="5">
    <source>
        <dbReference type="ARBA" id="ARBA00023136"/>
    </source>
</evidence>
<dbReference type="InterPro" id="IPR004254">
    <property type="entry name" value="AdipoR/HlyIII-related"/>
</dbReference>
<dbReference type="GO" id="GO:0016020">
    <property type="term" value="C:membrane"/>
    <property type="evidence" value="ECO:0007669"/>
    <property type="project" value="UniProtKB-SubCell"/>
</dbReference>
<evidence type="ECO:0000256" key="3">
    <source>
        <dbReference type="ARBA" id="ARBA00022692"/>
    </source>
</evidence>
<evidence type="ECO:0000256" key="4">
    <source>
        <dbReference type="ARBA" id="ARBA00022989"/>
    </source>
</evidence>
<feature type="transmembrane region" description="Helical" evidence="7">
    <location>
        <begin position="243"/>
        <end position="266"/>
    </location>
</feature>
<evidence type="ECO:0000256" key="2">
    <source>
        <dbReference type="ARBA" id="ARBA00007018"/>
    </source>
</evidence>
<proteinExistence type="inferred from homology"/>
<feature type="transmembrane region" description="Helical" evidence="7">
    <location>
        <begin position="210"/>
        <end position="231"/>
    </location>
</feature>
<evidence type="ECO:0000256" key="6">
    <source>
        <dbReference type="PIRSR" id="PIRSR604254-1"/>
    </source>
</evidence>
<gene>
    <name evidence="8" type="ORF">CcCBS67573_g09829</name>
</gene>
<evidence type="ECO:0000313" key="8">
    <source>
        <dbReference type="EMBL" id="TPX52665.1"/>
    </source>
</evidence>
<dbReference type="GO" id="GO:0038023">
    <property type="term" value="F:signaling receptor activity"/>
    <property type="evidence" value="ECO:0007669"/>
    <property type="project" value="TreeGrafter"/>
</dbReference>
<reference evidence="8 9" key="1">
    <citation type="journal article" date="2019" name="Sci. Rep.">
        <title>Comparative genomics of chytrid fungi reveal insights into the obligate biotrophic and pathogenic lifestyle of Synchytrium endobioticum.</title>
        <authorList>
            <person name="van de Vossenberg B.T.L.H."/>
            <person name="Warris S."/>
            <person name="Nguyen H.D.T."/>
            <person name="van Gent-Pelzer M.P.E."/>
            <person name="Joly D.L."/>
            <person name="van de Geest H.C."/>
            <person name="Bonants P.J.M."/>
            <person name="Smith D.S."/>
            <person name="Levesque C.A."/>
            <person name="van der Lee T.A.J."/>
        </authorList>
    </citation>
    <scope>NUCLEOTIDE SEQUENCE [LARGE SCALE GENOMIC DNA]</scope>
    <source>
        <strain evidence="8 9">CBS 675.73</strain>
    </source>
</reference>
<feature type="transmembrane region" description="Helical" evidence="7">
    <location>
        <begin position="272"/>
        <end position="292"/>
    </location>
</feature>
<dbReference type="OrthoDB" id="529367at2759"/>
<organism evidence="8 9">
    <name type="scientific">Chytriomyces confervae</name>
    <dbReference type="NCBI Taxonomy" id="246404"/>
    <lineage>
        <taxon>Eukaryota</taxon>
        <taxon>Fungi</taxon>
        <taxon>Fungi incertae sedis</taxon>
        <taxon>Chytridiomycota</taxon>
        <taxon>Chytridiomycota incertae sedis</taxon>
        <taxon>Chytridiomycetes</taxon>
        <taxon>Chytridiales</taxon>
        <taxon>Chytriomycetaceae</taxon>
        <taxon>Chytriomyces</taxon>
    </lineage>
</organism>
<feature type="binding site" evidence="6">
    <location>
        <position position="166"/>
    </location>
    <ligand>
        <name>Zn(2+)</name>
        <dbReference type="ChEBI" id="CHEBI:29105"/>
    </ligand>
</feature>
<keyword evidence="4 7" id="KW-1133">Transmembrane helix</keyword>
<comment type="subcellular location">
    <subcellularLocation>
        <location evidence="1">Membrane</location>
        <topology evidence="1">Multi-pass membrane protein</topology>
    </subcellularLocation>
</comment>
<evidence type="ECO:0000256" key="7">
    <source>
        <dbReference type="SAM" id="Phobius"/>
    </source>
</evidence>
<dbReference type="STRING" id="246404.A0A507DN48"/>
<feature type="transmembrane region" description="Helical" evidence="7">
    <location>
        <begin position="110"/>
        <end position="133"/>
    </location>
</feature>
<feature type="transmembrane region" description="Helical" evidence="7">
    <location>
        <begin position="182"/>
        <end position="204"/>
    </location>
</feature>
<keyword evidence="9" id="KW-1185">Reference proteome</keyword>
<comment type="similarity">
    <text evidence="2">Belongs to the ADIPOR family.</text>
</comment>